<comment type="subcellular location">
    <subcellularLocation>
        <location evidence="1">Cell membrane</location>
        <topology evidence="1">Multi-pass membrane protein</topology>
    </subcellularLocation>
</comment>
<evidence type="ECO:0000256" key="7">
    <source>
        <dbReference type="SAM" id="Phobius"/>
    </source>
</evidence>
<reference evidence="10" key="2">
    <citation type="submission" date="2021-04" db="EMBL/GenBank/DDBJ databases">
        <authorList>
            <person name="Gilroy R."/>
        </authorList>
    </citation>
    <scope>NUCLEOTIDE SEQUENCE</scope>
    <source>
        <strain evidence="10">CHK185-5351</strain>
    </source>
</reference>
<keyword evidence="3" id="KW-0547">Nucleotide-binding</keyword>
<accession>A0A9D2N8J4</accession>
<dbReference type="AlphaFoldDB" id="A0A9D2N8J4"/>
<dbReference type="InterPro" id="IPR039421">
    <property type="entry name" value="Type_1_exporter"/>
</dbReference>
<evidence type="ECO:0000313" key="11">
    <source>
        <dbReference type="Proteomes" id="UP000823849"/>
    </source>
</evidence>
<dbReference type="PROSITE" id="PS50893">
    <property type="entry name" value="ABC_TRANSPORTER_2"/>
    <property type="match status" value="1"/>
</dbReference>
<feature type="transmembrane region" description="Helical" evidence="7">
    <location>
        <begin position="121"/>
        <end position="143"/>
    </location>
</feature>
<dbReference type="InterPro" id="IPR003439">
    <property type="entry name" value="ABC_transporter-like_ATP-bd"/>
</dbReference>
<dbReference type="InterPro" id="IPR011527">
    <property type="entry name" value="ABC1_TM_dom"/>
</dbReference>
<dbReference type="GO" id="GO:0005524">
    <property type="term" value="F:ATP binding"/>
    <property type="evidence" value="ECO:0007669"/>
    <property type="project" value="UniProtKB-KW"/>
</dbReference>
<keyword evidence="5 7" id="KW-1133">Transmembrane helix</keyword>
<evidence type="ECO:0000259" key="9">
    <source>
        <dbReference type="PROSITE" id="PS50929"/>
    </source>
</evidence>
<proteinExistence type="predicted"/>
<dbReference type="PANTHER" id="PTHR43394">
    <property type="entry name" value="ATP-DEPENDENT PERMEASE MDL1, MITOCHONDRIAL"/>
    <property type="match status" value="1"/>
</dbReference>
<dbReference type="EMBL" id="DWWU01000011">
    <property type="protein sequence ID" value="HJC14670.1"/>
    <property type="molecule type" value="Genomic_DNA"/>
</dbReference>
<name>A0A9D2N8J4_9FIRM</name>
<dbReference type="Gene3D" id="1.20.1560.10">
    <property type="entry name" value="ABC transporter type 1, transmembrane domain"/>
    <property type="match status" value="1"/>
</dbReference>
<dbReference type="PROSITE" id="PS50929">
    <property type="entry name" value="ABC_TM1F"/>
    <property type="match status" value="1"/>
</dbReference>
<dbReference type="Proteomes" id="UP000823849">
    <property type="component" value="Unassembled WGS sequence"/>
</dbReference>
<feature type="transmembrane region" description="Helical" evidence="7">
    <location>
        <begin position="235"/>
        <end position="256"/>
    </location>
</feature>
<keyword evidence="6 7" id="KW-0472">Membrane</keyword>
<evidence type="ECO:0000313" key="10">
    <source>
        <dbReference type="EMBL" id="HJC14670.1"/>
    </source>
</evidence>
<gene>
    <name evidence="10" type="ORF">H9705_02420</name>
</gene>
<dbReference type="SMART" id="SM00382">
    <property type="entry name" value="AAA"/>
    <property type="match status" value="1"/>
</dbReference>
<feature type="domain" description="ABC transporter" evidence="8">
    <location>
        <begin position="329"/>
        <end position="538"/>
    </location>
</feature>
<evidence type="ECO:0000256" key="3">
    <source>
        <dbReference type="ARBA" id="ARBA00022741"/>
    </source>
</evidence>
<keyword evidence="2 7" id="KW-0812">Transmembrane</keyword>
<dbReference type="GO" id="GO:0015421">
    <property type="term" value="F:ABC-type oligopeptide transporter activity"/>
    <property type="evidence" value="ECO:0007669"/>
    <property type="project" value="TreeGrafter"/>
</dbReference>
<dbReference type="GO" id="GO:0016887">
    <property type="term" value="F:ATP hydrolysis activity"/>
    <property type="evidence" value="ECO:0007669"/>
    <property type="project" value="InterPro"/>
</dbReference>
<dbReference type="GO" id="GO:0005886">
    <property type="term" value="C:plasma membrane"/>
    <property type="evidence" value="ECO:0007669"/>
    <property type="project" value="UniProtKB-SubCell"/>
</dbReference>
<evidence type="ECO:0000256" key="4">
    <source>
        <dbReference type="ARBA" id="ARBA00022840"/>
    </source>
</evidence>
<dbReference type="Pfam" id="PF00005">
    <property type="entry name" value="ABC_tran"/>
    <property type="match status" value="1"/>
</dbReference>
<dbReference type="Gene3D" id="3.40.50.300">
    <property type="entry name" value="P-loop containing nucleotide triphosphate hydrolases"/>
    <property type="match status" value="1"/>
</dbReference>
<dbReference type="SUPFAM" id="SSF52540">
    <property type="entry name" value="P-loop containing nucleoside triphosphate hydrolases"/>
    <property type="match status" value="1"/>
</dbReference>
<dbReference type="SUPFAM" id="SSF90123">
    <property type="entry name" value="ABC transporter transmembrane region"/>
    <property type="match status" value="1"/>
</dbReference>
<protein>
    <submittedName>
        <fullName evidence="10">ABC transporter ATP-binding protein/permease</fullName>
    </submittedName>
</protein>
<keyword evidence="4 10" id="KW-0067">ATP-binding</keyword>
<dbReference type="InterPro" id="IPR027417">
    <property type="entry name" value="P-loop_NTPase"/>
</dbReference>
<feature type="transmembrane region" description="Helical" evidence="7">
    <location>
        <begin position="149"/>
        <end position="167"/>
    </location>
</feature>
<evidence type="ECO:0000259" key="8">
    <source>
        <dbReference type="PROSITE" id="PS50893"/>
    </source>
</evidence>
<organism evidence="10 11">
    <name type="scientific">Candidatus Fusicatenibacter intestinigallinarum</name>
    <dbReference type="NCBI Taxonomy" id="2838598"/>
    <lineage>
        <taxon>Bacteria</taxon>
        <taxon>Bacillati</taxon>
        <taxon>Bacillota</taxon>
        <taxon>Clostridia</taxon>
        <taxon>Lachnospirales</taxon>
        <taxon>Lachnospiraceae</taxon>
        <taxon>Fusicatenibacter</taxon>
    </lineage>
</organism>
<feature type="domain" description="ABC transmembrane type-1" evidence="9">
    <location>
        <begin position="12"/>
        <end position="292"/>
    </location>
</feature>
<evidence type="ECO:0000256" key="2">
    <source>
        <dbReference type="ARBA" id="ARBA00022692"/>
    </source>
</evidence>
<comment type="caution">
    <text evidence="10">The sequence shown here is derived from an EMBL/GenBank/DDBJ whole genome shotgun (WGS) entry which is preliminary data.</text>
</comment>
<dbReference type="InterPro" id="IPR003593">
    <property type="entry name" value="AAA+_ATPase"/>
</dbReference>
<dbReference type="InterPro" id="IPR036640">
    <property type="entry name" value="ABC1_TM_sf"/>
</dbReference>
<dbReference type="PANTHER" id="PTHR43394:SF1">
    <property type="entry name" value="ATP-BINDING CASSETTE SUB-FAMILY B MEMBER 10, MITOCHONDRIAL"/>
    <property type="match status" value="1"/>
</dbReference>
<evidence type="ECO:0000256" key="6">
    <source>
        <dbReference type="ARBA" id="ARBA00023136"/>
    </source>
</evidence>
<dbReference type="Pfam" id="PF00664">
    <property type="entry name" value="ABC_membrane"/>
    <property type="match status" value="1"/>
</dbReference>
<evidence type="ECO:0000256" key="5">
    <source>
        <dbReference type="ARBA" id="ARBA00022989"/>
    </source>
</evidence>
<reference evidence="10" key="1">
    <citation type="journal article" date="2021" name="PeerJ">
        <title>Extensive microbial diversity within the chicken gut microbiome revealed by metagenomics and culture.</title>
        <authorList>
            <person name="Gilroy R."/>
            <person name="Ravi A."/>
            <person name="Getino M."/>
            <person name="Pursley I."/>
            <person name="Horton D.L."/>
            <person name="Alikhan N.F."/>
            <person name="Baker D."/>
            <person name="Gharbi K."/>
            <person name="Hall N."/>
            <person name="Watson M."/>
            <person name="Adriaenssens E.M."/>
            <person name="Foster-Nyarko E."/>
            <person name="Jarju S."/>
            <person name="Secka A."/>
            <person name="Antonio M."/>
            <person name="Oren A."/>
            <person name="Chaudhuri R.R."/>
            <person name="La Ragione R."/>
            <person name="Hildebrand F."/>
            <person name="Pallen M.J."/>
        </authorList>
    </citation>
    <scope>NUCLEOTIDE SEQUENCE</scope>
    <source>
        <strain evidence="10">CHK185-5351</strain>
    </source>
</reference>
<sequence>MKPAKKYYVFAAGLILFSALLAFFNTAQPVIVEQFINHLNASKETLAFWLVMYFVSFAAILLIELCRKLLEARYSASLKDWLRRKVSDGVLGLGAEAFTERAPQEYISVMNNDVPVVVEDYYLKITNIIFQLLSILFSCTVLTRIYFPLAIVSAATSILIAVIPFLFKTRLQTRREKSLDSIGAFNVKFSDVVFGHSEIRIQQIGTAIRRIVSLASEDSAKKEFDYERTQSYSEIVIGCVSFLGTFLIIALGGIQVYLGNLDVGSMFAAYQLSDQLVGPVLGISTALNTVVASARIREKLAGFVGTKETPQEETLPAQPGINGKELQTIEISDLTLKRGERYIFRNYFCKFEKNRKYLVVGQNGSGKSTLMHLIAGDFAGKNAEISGQVKVNGVDRKLVPDREFFGEVTILSQVPYLFSGTAEENLTLFGTLDMKEMKTLSALSNDTLQKLFDGRREISNESNEISNGEREKIALLRALMKHSKWLILDEATAALDKKSKRDFEEYLLSREDLTVIHISHTCGEEDMDRYDEVLRIGE</sequence>
<evidence type="ECO:0000256" key="1">
    <source>
        <dbReference type="ARBA" id="ARBA00004651"/>
    </source>
</evidence>
<feature type="transmembrane region" description="Helical" evidence="7">
    <location>
        <begin position="45"/>
        <end position="63"/>
    </location>
</feature>